<feature type="domain" description="Peptidase M13 C-terminal" evidence="2">
    <location>
        <begin position="355"/>
        <end position="555"/>
    </location>
</feature>
<keyword evidence="4" id="KW-1185">Reference proteome</keyword>
<dbReference type="PANTHER" id="PTHR11733">
    <property type="entry name" value="ZINC METALLOPROTEASE FAMILY M13 NEPRILYSIN-RELATED"/>
    <property type="match status" value="1"/>
</dbReference>
<comment type="caution">
    <text evidence="3">The sequence shown here is derived from an EMBL/GenBank/DDBJ whole genome shotgun (WGS) entry which is preliminary data.</text>
</comment>
<dbReference type="Pfam" id="PF01431">
    <property type="entry name" value="Peptidase_M13"/>
    <property type="match status" value="1"/>
</dbReference>
<dbReference type="SUPFAM" id="SSF55486">
    <property type="entry name" value="Metalloproteases ('zincins'), catalytic domain"/>
    <property type="match status" value="1"/>
</dbReference>
<dbReference type="GO" id="GO:0016485">
    <property type="term" value="P:protein processing"/>
    <property type="evidence" value="ECO:0007669"/>
    <property type="project" value="TreeGrafter"/>
</dbReference>
<dbReference type="PROSITE" id="PS51885">
    <property type="entry name" value="NEPRILYSIN"/>
    <property type="match status" value="1"/>
</dbReference>
<comment type="similarity">
    <text evidence="1">Belongs to the peptidase M13 family.</text>
</comment>
<organism evidence="3 4">
    <name type="scientific">Caenorhabditis angaria</name>
    <dbReference type="NCBI Taxonomy" id="860376"/>
    <lineage>
        <taxon>Eukaryota</taxon>
        <taxon>Metazoa</taxon>
        <taxon>Ecdysozoa</taxon>
        <taxon>Nematoda</taxon>
        <taxon>Chromadorea</taxon>
        <taxon>Rhabditida</taxon>
        <taxon>Rhabditina</taxon>
        <taxon>Rhabditomorpha</taxon>
        <taxon>Rhabditoidea</taxon>
        <taxon>Rhabditidae</taxon>
        <taxon>Peloderinae</taxon>
        <taxon>Caenorhabditis</taxon>
    </lineage>
</organism>
<accession>A0A9P1I8F3</accession>
<dbReference type="Gene3D" id="3.40.390.10">
    <property type="entry name" value="Collagenase (Catalytic Domain)"/>
    <property type="match status" value="2"/>
</dbReference>
<dbReference type="OrthoDB" id="6475849at2759"/>
<dbReference type="GO" id="GO:0004222">
    <property type="term" value="F:metalloendopeptidase activity"/>
    <property type="evidence" value="ECO:0007669"/>
    <property type="project" value="InterPro"/>
</dbReference>
<gene>
    <name evidence="3" type="ORF">CAMP_LOCUS3201</name>
</gene>
<evidence type="ECO:0000313" key="4">
    <source>
        <dbReference type="Proteomes" id="UP001152747"/>
    </source>
</evidence>
<evidence type="ECO:0000313" key="3">
    <source>
        <dbReference type="EMBL" id="CAI5440564.1"/>
    </source>
</evidence>
<dbReference type="Gene3D" id="1.10.1380.10">
    <property type="entry name" value="Neutral endopeptidase , domain2"/>
    <property type="match status" value="2"/>
</dbReference>
<dbReference type="Proteomes" id="UP001152747">
    <property type="component" value="Unassembled WGS sequence"/>
</dbReference>
<dbReference type="InterPro" id="IPR000718">
    <property type="entry name" value="Peptidase_M13"/>
</dbReference>
<dbReference type="GO" id="GO:0005886">
    <property type="term" value="C:plasma membrane"/>
    <property type="evidence" value="ECO:0007669"/>
    <property type="project" value="TreeGrafter"/>
</dbReference>
<evidence type="ECO:0000259" key="2">
    <source>
        <dbReference type="Pfam" id="PF01431"/>
    </source>
</evidence>
<dbReference type="InterPro" id="IPR042089">
    <property type="entry name" value="Peptidase_M13_dom_2"/>
</dbReference>
<dbReference type="AlphaFoldDB" id="A0A9P1I8F3"/>
<sequence length="557" mass="64817">MMNTSVEPCDDFYEYVCGNYNLEEILLVSEYTRRDLEGLEKYLKTYQPESSNQKVAISMLKKCVDDKNTDVNSFMTDFWADSTKDLTKFIIEVTKINSATGGFFKIYTWPAEYNGTKYAKTFLTAGDISFDQMKPWKEVADEIKFMNLTEFVYQLLPEDLRSLDVLDNSLYVVDSFVQLNAYVEQTGVENIKKQLHESWKESLSKYIIESHTFKDCFERFTEDLFSGTLGMIFLNQSNFTQEHIDRGKSIYEELQIQTVEIISRNDWITPPWKKQLIEKVLQTTAYFGIPENHENITVMDQMYKRVLESSNFEGSSYLELLRDVMRMNSEETFLHFSKRTPITYTGNIIGVNGNHNPTSSAITISQYWLKYPYLDANLPNWSIIASYAFVVAHEISHMFGKGSVLVDSHFAFNLQPEFFQSYQIREDCLVSQYSNFTFPGTNETLNGTATITENFPDILGSKIAYELLTKYLKFDPNPLSLPGFEEYTILQQYYIRNANTWCRNHMTKPYIDASRTDKHSPTIFRVHGMMKNSPHFSEAFECYSQSPMNPEHKCETF</sequence>
<name>A0A9P1I8F3_9PELO</name>
<dbReference type="PANTHER" id="PTHR11733:SF167">
    <property type="entry name" value="FI17812P1-RELATED"/>
    <property type="match status" value="1"/>
</dbReference>
<dbReference type="InterPro" id="IPR018497">
    <property type="entry name" value="Peptidase_M13_C"/>
</dbReference>
<dbReference type="EMBL" id="CANHGI010000002">
    <property type="protein sequence ID" value="CAI5440564.1"/>
    <property type="molecule type" value="Genomic_DNA"/>
</dbReference>
<dbReference type="InterPro" id="IPR024079">
    <property type="entry name" value="MetalloPept_cat_dom_sf"/>
</dbReference>
<protein>
    <recommendedName>
        <fullName evidence="2">Peptidase M13 C-terminal domain-containing protein</fullName>
    </recommendedName>
</protein>
<reference evidence="3" key="1">
    <citation type="submission" date="2022-11" db="EMBL/GenBank/DDBJ databases">
        <authorList>
            <person name="Kikuchi T."/>
        </authorList>
    </citation>
    <scope>NUCLEOTIDE SEQUENCE</scope>
    <source>
        <strain evidence="3">PS1010</strain>
    </source>
</reference>
<proteinExistence type="inferred from homology"/>
<evidence type="ECO:0000256" key="1">
    <source>
        <dbReference type="ARBA" id="ARBA00007357"/>
    </source>
</evidence>